<keyword evidence="3" id="KW-1185">Reference proteome</keyword>
<dbReference type="Proteomes" id="UP001153076">
    <property type="component" value="Unassembled WGS sequence"/>
</dbReference>
<evidence type="ECO:0000313" key="3">
    <source>
        <dbReference type="Proteomes" id="UP001153076"/>
    </source>
</evidence>
<feature type="compositionally biased region" description="Basic and acidic residues" evidence="1">
    <location>
        <begin position="146"/>
        <end position="157"/>
    </location>
</feature>
<proteinExistence type="predicted"/>
<dbReference type="EMBL" id="JAKOGI010003443">
    <property type="protein sequence ID" value="KAJ8420424.1"/>
    <property type="molecule type" value="Genomic_DNA"/>
</dbReference>
<comment type="caution">
    <text evidence="2">The sequence shown here is derived from an EMBL/GenBank/DDBJ whole genome shotgun (WGS) entry which is preliminary data.</text>
</comment>
<dbReference type="AlphaFoldDB" id="A0A9Q1JFX9"/>
<accession>A0A9Q1JFX9</accession>
<name>A0A9Q1JFX9_9CARY</name>
<reference evidence="2" key="1">
    <citation type="submission" date="2022-04" db="EMBL/GenBank/DDBJ databases">
        <title>Carnegiea gigantea Genome sequencing and assembly v2.</title>
        <authorList>
            <person name="Copetti D."/>
            <person name="Sanderson M.J."/>
            <person name="Burquez A."/>
            <person name="Wojciechowski M.F."/>
        </authorList>
    </citation>
    <scope>NUCLEOTIDE SEQUENCE</scope>
    <source>
        <strain evidence="2">SGP5-SGP5p</strain>
        <tissue evidence="2">Aerial part</tissue>
    </source>
</reference>
<gene>
    <name evidence="2" type="ORF">Cgig2_012537</name>
</gene>
<feature type="region of interest" description="Disordered" evidence="1">
    <location>
        <begin position="141"/>
        <end position="179"/>
    </location>
</feature>
<organism evidence="2 3">
    <name type="scientific">Carnegiea gigantea</name>
    <dbReference type="NCBI Taxonomy" id="171969"/>
    <lineage>
        <taxon>Eukaryota</taxon>
        <taxon>Viridiplantae</taxon>
        <taxon>Streptophyta</taxon>
        <taxon>Embryophyta</taxon>
        <taxon>Tracheophyta</taxon>
        <taxon>Spermatophyta</taxon>
        <taxon>Magnoliopsida</taxon>
        <taxon>eudicotyledons</taxon>
        <taxon>Gunneridae</taxon>
        <taxon>Pentapetalae</taxon>
        <taxon>Caryophyllales</taxon>
        <taxon>Cactineae</taxon>
        <taxon>Cactaceae</taxon>
        <taxon>Cactoideae</taxon>
        <taxon>Echinocereeae</taxon>
        <taxon>Carnegiea</taxon>
    </lineage>
</organism>
<feature type="compositionally biased region" description="Basic residues" evidence="1">
    <location>
        <begin position="163"/>
        <end position="179"/>
    </location>
</feature>
<evidence type="ECO:0000256" key="1">
    <source>
        <dbReference type="SAM" id="MobiDB-lite"/>
    </source>
</evidence>
<evidence type="ECO:0000313" key="2">
    <source>
        <dbReference type="EMBL" id="KAJ8420424.1"/>
    </source>
</evidence>
<protein>
    <submittedName>
        <fullName evidence="2">Uncharacterized protein</fullName>
    </submittedName>
</protein>
<sequence length="179" mass="19687">MKEALSRAKEALRLEKEAHAAMKKKLECMRALLMGRGQEDSVTGGRQNEGLDAEVIETKIATSERDDSDTLYTKLYTADMASDEDGEDHERLGKCDLTVTVGTVNSVSLDDGTLHKGGNDMDDEAYATERNVIPMLECDIQPANDVGDKGETHDAIEGSKPSIAKRIRRSPRRRHPSAN</sequence>